<keyword evidence="6 9" id="KW-1133">Transmembrane helix</keyword>
<dbReference type="Proteomes" id="UP001346149">
    <property type="component" value="Unassembled WGS sequence"/>
</dbReference>
<evidence type="ECO:0000256" key="1">
    <source>
        <dbReference type="ARBA" id="ARBA00004370"/>
    </source>
</evidence>
<evidence type="ECO:0000313" key="13">
    <source>
        <dbReference type="EMBL" id="KAK4797516.1"/>
    </source>
</evidence>
<feature type="compositionally biased region" description="Pro residues" evidence="8">
    <location>
        <begin position="400"/>
        <end position="410"/>
    </location>
</feature>
<evidence type="ECO:0000256" key="2">
    <source>
        <dbReference type="ARBA" id="ARBA00022448"/>
    </source>
</evidence>
<dbReference type="GO" id="GO:0016020">
    <property type="term" value="C:membrane"/>
    <property type="evidence" value="ECO:0007669"/>
    <property type="project" value="UniProtKB-SubCell"/>
</dbReference>
<keyword evidence="5" id="KW-0249">Electron transport</keyword>
<dbReference type="Pfam" id="PF03188">
    <property type="entry name" value="Cytochrom_B561"/>
    <property type="match status" value="1"/>
</dbReference>
<evidence type="ECO:0008006" key="15">
    <source>
        <dbReference type="Google" id="ProtNLM"/>
    </source>
</evidence>
<dbReference type="EMBL" id="JAXQNO010000005">
    <property type="protein sequence ID" value="KAK4797516.1"/>
    <property type="molecule type" value="Genomic_DNA"/>
</dbReference>
<evidence type="ECO:0000256" key="8">
    <source>
        <dbReference type="SAM" id="MobiDB-lite"/>
    </source>
</evidence>
<sequence length="410" mass="45641">MDDPRSKAASASMLILWICLQTLLLECETLAGSNDNADTYTGQADACKIDFTGFVPPPYHNISYTSCMHIWNSFVLRHYQSEDNLLTIILSAEYTTGWVGIGFSRDGFMVGSSAMVGWFNKKGQAEVMQYYLQGTATSQVIPGMGELPLSGVPPALALNGASIYLLFQLKLNKPISRQPIILAFGVGYPKHHRLTHHVDKSTIIMDFKAGSMSFSRKCTSSRKKSHGVLSMLGWGLILPTGALIPRYFRHKDPIWYYLHTLTQFVGFIIALGAVVLGVQLYSEVEVHPGIVAHRGIGIFVLTLTILQVLAFFLRPNEDSKIRKYWNWYHNWFGRFALFFGAVNIILAIQVGGANNAWRIGYGFLVGTIMVSVIVLEALLWMRNSTKVNNSSSTFQMNPIDQPPPSTFVKG</sequence>
<feature type="compositionally biased region" description="Polar residues" evidence="8">
    <location>
        <begin position="389"/>
        <end position="398"/>
    </location>
</feature>
<keyword evidence="3 9" id="KW-0812">Transmembrane</keyword>
<keyword evidence="2" id="KW-0813">Transport</keyword>
<dbReference type="SMART" id="SM00664">
    <property type="entry name" value="DoH"/>
    <property type="match status" value="1"/>
</dbReference>
<evidence type="ECO:0000256" key="10">
    <source>
        <dbReference type="SAM" id="SignalP"/>
    </source>
</evidence>
<dbReference type="SMART" id="SM00665">
    <property type="entry name" value="B561"/>
    <property type="match status" value="1"/>
</dbReference>
<dbReference type="InterPro" id="IPR005018">
    <property type="entry name" value="DOMON_domain"/>
</dbReference>
<feature type="domain" description="Cytochrome b561" evidence="12">
    <location>
        <begin position="188"/>
        <end position="384"/>
    </location>
</feature>
<feature type="chain" id="PRO_5042825311" description="Cytochrome b561 and DOMON domain-containing protein" evidence="10">
    <location>
        <begin position="28"/>
        <end position="410"/>
    </location>
</feature>
<evidence type="ECO:0000256" key="7">
    <source>
        <dbReference type="ARBA" id="ARBA00023136"/>
    </source>
</evidence>
<dbReference type="CDD" id="cd09631">
    <property type="entry name" value="DOMON_DOH"/>
    <property type="match status" value="1"/>
</dbReference>
<evidence type="ECO:0000313" key="14">
    <source>
        <dbReference type="Proteomes" id="UP001346149"/>
    </source>
</evidence>
<organism evidence="13 14">
    <name type="scientific">Trapa natans</name>
    <name type="common">Water chestnut</name>
    <dbReference type="NCBI Taxonomy" id="22666"/>
    <lineage>
        <taxon>Eukaryota</taxon>
        <taxon>Viridiplantae</taxon>
        <taxon>Streptophyta</taxon>
        <taxon>Embryophyta</taxon>
        <taxon>Tracheophyta</taxon>
        <taxon>Spermatophyta</taxon>
        <taxon>Magnoliopsida</taxon>
        <taxon>eudicotyledons</taxon>
        <taxon>Gunneridae</taxon>
        <taxon>Pentapetalae</taxon>
        <taxon>rosids</taxon>
        <taxon>malvids</taxon>
        <taxon>Myrtales</taxon>
        <taxon>Lythraceae</taxon>
        <taxon>Trapa</taxon>
    </lineage>
</organism>
<feature type="domain" description="DOMON" evidence="11">
    <location>
        <begin position="71"/>
        <end position="187"/>
    </location>
</feature>
<name>A0AAN7M1V6_TRANT</name>
<feature type="transmembrane region" description="Helical" evidence="9">
    <location>
        <begin position="359"/>
        <end position="381"/>
    </location>
</feature>
<comment type="caution">
    <text evidence="13">The sequence shown here is derived from an EMBL/GenBank/DDBJ whole genome shotgun (WGS) entry which is preliminary data.</text>
</comment>
<evidence type="ECO:0000256" key="9">
    <source>
        <dbReference type="SAM" id="Phobius"/>
    </source>
</evidence>
<keyword evidence="7 9" id="KW-0472">Membrane</keyword>
<evidence type="ECO:0000256" key="3">
    <source>
        <dbReference type="ARBA" id="ARBA00022692"/>
    </source>
</evidence>
<evidence type="ECO:0000256" key="4">
    <source>
        <dbReference type="ARBA" id="ARBA00022729"/>
    </source>
</evidence>
<evidence type="ECO:0000256" key="6">
    <source>
        <dbReference type="ARBA" id="ARBA00022989"/>
    </source>
</evidence>
<feature type="region of interest" description="Disordered" evidence="8">
    <location>
        <begin position="389"/>
        <end position="410"/>
    </location>
</feature>
<comment type="subcellular location">
    <subcellularLocation>
        <location evidence="1">Membrane</location>
    </subcellularLocation>
</comment>
<dbReference type="PANTHER" id="PTHR23130">
    <property type="entry name" value="CYTOCHROME B561 AND DOMON DOMAIN-CONTAINING PROTEIN"/>
    <property type="match status" value="1"/>
</dbReference>
<dbReference type="PROSITE" id="PS50836">
    <property type="entry name" value="DOMON"/>
    <property type="match status" value="1"/>
</dbReference>
<protein>
    <recommendedName>
        <fullName evidence="15">Cytochrome b561 and DOMON domain-containing protein</fullName>
    </recommendedName>
</protein>
<keyword evidence="14" id="KW-1185">Reference proteome</keyword>
<dbReference type="AlphaFoldDB" id="A0AAN7M1V6"/>
<dbReference type="PROSITE" id="PS50939">
    <property type="entry name" value="CYTOCHROME_B561"/>
    <property type="match status" value="1"/>
</dbReference>
<feature type="transmembrane region" description="Helical" evidence="9">
    <location>
        <begin position="334"/>
        <end position="353"/>
    </location>
</feature>
<dbReference type="InterPro" id="IPR006593">
    <property type="entry name" value="Cyt_b561/ferric_Rdtase_TM"/>
</dbReference>
<accession>A0AAN7M1V6</accession>
<dbReference type="Gene3D" id="1.20.120.1770">
    <property type="match status" value="1"/>
</dbReference>
<feature type="transmembrane region" description="Helical" evidence="9">
    <location>
        <begin position="226"/>
        <end position="244"/>
    </location>
</feature>
<feature type="transmembrane region" description="Helical" evidence="9">
    <location>
        <begin position="256"/>
        <end position="278"/>
    </location>
</feature>
<dbReference type="InterPro" id="IPR045266">
    <property type="entry name" value="DOH_DOMON"/>
</dbReference>
<keyword evidence="4 10" id="KW-0732">Signal</keyword>
<feature type="transmembrane region" description="Helical" evidence="9">
    <location>
        <begin position="290"/>
        <end position="313"/>
    </location>
</feature>
<evidence type="ECO:0000259" key="11">
    <source>
        <dbReference type="PROSITE" id="PS50836"/>
    </source>
</evidence>
<dbReference type="CDD" id="cd08760">
    <property type="entry name" value="Cyt_b561_FRRS1_like"/>
    <property type="match status" value="1"/>
</dbReference>
<evidence type="ECO:0000256" key="5">
    <source>
        <dbReference type="ARBA" id="ARBA00022982"/>
    </source>
</evidence>
<gene>
    <name evidence="13" type="ORF">SAY86_029842</name>
</gene>
<proteinExistence type="predicted"/>
<evidence type="ECO:0000259" key="12">
    <source>
        <dbReference type="PROSITE" id="PS50939"/>
    </source>
</evidence>
<dbReference type="Pfam" id="PF03351">
    <property type="entry name" value="DOMON"/>
    <property type="match status" value="1"/>
</dbReference>
<feature type="signal peptide" evidence="10">
    <location>
        <begin position="1"/>
        <end position="27"/>
    </location>
</feature>
<reference evidence="13 14" key="1">
    <citation type="journal article" date="2023" name="Hortic Res">
        <title>Pangenome of water caltrop reveals structural variations and asymmetric subgenome divergence after allopolyploidization.</title>
        <authorList>
            <person name="Zhang X."/>
            <person name="Chen Y."/>
            <person name="Wang L."/>
            <person name="Yuan Y."/>
            <person name="Fang M."/>
            <person name="Shi L."/>
            <person name="Lu R."/>
            <person name="Comes H.P."/>
            <person name="Ma Y."/>
            <person name="Chen Y."/>
            <person name="Huang G."/>
            <person name="Zhou Y."/>
            <person name="Zheng Z."/>
            <person name="Qiu Y."/>
        </authorList>
    </citation>
    <scope>NUCLEOTIDE SEQUENCE [LARGE SCALE GENOMIC DNA]</scope>
    <source>
        <strain evidence="13">F231</strain>
    </source>
</reference>
<dbReference type="PANTHER" id="PTHR23130:SF115">
    <property type="entry name" value="OS01G0680900 PROTEIN"/>
    <property type="match status" value="1"/>
</dbReference>